<evidence type="ECO:0000256" key="1">
    <source>
        <dbReference type="SAM" id="Phobius"/>
    </source>
</evidence>
<reference evidence="3" key="1">
    <citation type="submission" date="2019-08" db="EMBL/GenBank/DDBJ databases">
        <authorList>
            <person name="Kucharzyk K."/>
            <person name="Murdoch R.W."/>
            <person name="Higgins S."/>
            <person name="Loffler F."/>
        </authorList>
    </citation>
    <scope>NUCLEOTIDE SEQUENCE</scope>
</reference>
<gene>
    <name evidence="3" type="ORF">SDC9_108875</name>
</gene>
<feature type="transmembrane region" description="Helical" evidence="1">
    <location>
        <begin position="6"/>
        <end position="25"/>
    </location>
</feature>
<dbReference type="AlphaFoldDB" id="A0A645B970"/>
<protein>
    <recommendedName>
        <fullName evidence="2">EamA domain-containing protein</fullName>
    </recommendedName>
</protein>
<feature type="transmembrane region" description="Helical" evidence="1">
    <location>
        <begin position="254"/>
        <end position="271"/>
    </location>
</feature>
<dbReference type="InterPro" id="IPR000620">
    <property type="entry name" value="EamA_dom"/>
</dbReference>
<feature type="transmembrane region" description="Helical" evidence="1">
    <location>
        <begin position="125"/>
        <end position="145"/>
    </location>
</feature>
<feature type="transmembrane region" description="Helical" evidence="1">
    <location>
        <begin position="222"/>
        <end position="242"/>
    </location>
</feature>
<comment type="caution">
    <text evidence="3">The sequence shown here is derived from an EMBL/GenBank/DDBJ whole genome shotgun (WGS) entry which is preliminary data.</text>
</comment>
<feature type="transmembrane region" description="Helical" evidence="1">
    <location>
        <begin position="99"/>
        <end position="119"/>
    </location>
</feature>
<dbReference type="InterPro" id="IPR037185">
    <property type="entry name" value="EmrE-like"/>
</dbReference>
<dbReference type="Gene3D" id="1.10.3730.20">
    <property type="match status" value="1"/>
</dbReference>
<dbReference type="PANTHER" id="PTHR22911:SF137">
    <property type="entry name" value="SOLUTE CARRIER FAMILY 35 MEMBER G2-RELATED"/>
    <property type="match status" value="1"/>
</dbReference>
<evidence type="ECO:0000259" key="2">
    <source>
        <dbReference type="Pfam" id="PF00892"/>
    </source>
</evidence>
<name>A0A645B970_9ZZZZ</name>
<dbReference type="Pfam" id="PF00892">
    <property type="entry name" value="EamA"/>
    <property type="match status" value="1"/>
</dbReference>
<dbReference type="PANTHER" id="PTHR22911">
    <property type="entry name" value="ACYL-MALONYL CONDENSING ENZYME-RELATED"/>
    <property type="match status" value="1"/>
</dbReference>
<organism evidence="3">
    <name type="scientific">bioreactor metagenome</name>
    <dbReference type="NCBI Taxonomy" id="1076179"/>
    <lineage>
        <taxon>unclassified sequences</taxon>
        <taxon>metagenomes</taxon>
        <taxon>ecological metagenomes</taxon>
    </lineage>
</organism>
<feature type="transmembrane region" description="Helical" evidence="1">
    <location>
        <begin position="37"/>
        <end position="60"/>
    </location>
</feature>
<accession>A0A645B970</accession>
<feature type="transmembrane region" description="Helical" evidence="1">
    <location>
        <begin position="72"/>
        <end position="92"/>
    </location>
</feature>
<keyword evidence="1" id="KW-0812">Transmembrane</keyword>
<evidence type="ECO:0000313" key="3">
    <source>
        <dbReference type="EMBL" id="MPM62010.1"/>
    </source>
</evidence>
<dbReference type="SUPFAM" id="SSF103481">
    <property type="entry name" value="Multidrug resistance efflux transporter EmrE"/>
    <property type="match status" value="2"/>
</dbReference>
<keyword evidence="1" id="KW-1133">Transmembrane helix</keyword>
<sequence length="297" mass="32591">MLAALPVWLAPILLSALGLGFYDLCKKHAVRDNPIMPVLFLATLSGSLFFVLGTAVSGGIGGMLDCTPLDLLLILAKSLLVAASWSCVYYAMRELPISIVAPVRATAPLWTFIGSLFLFHEIPTAWQGVAMLVIFTGYYLFSVIGKQEGISFLRHRGAHMVLLGTLLGSLSALYDKYLLGTLGMPRVLMQFHFSVDLVVILGLAWLIRVFVRKSSRTFTWRWSIPVTGILLIVADWLYFYALSLPDTQISILSLLRRCSCVVTFVIGSFYFRDKNIKVKAAALAAILAGVVLLAVAK</sequence>
<dbReference type="EMBL" id="VSSQ01018644">
    <property type="protein sequence ID" value="MPM62010.1"/>
    <property type="molecule type" value="Genomic_DNA"/>
</dbReference>
<dbReference type="GO" id="GO:0016020">
    <property type="term" value="C:membrane"/>
    <property type="evidence" value="ECO:0007669"/>
    <property type="project" value="InterPro"/>
</dbReference>
<feature type="transmembrane region" description="Helical" evidence="1">
    <location>
        <begin position="189"/>
        <end position="210"/>
    </location>
</feature>
<keyword evidence="1" id="KW-0472">Membrane</keyword>
<feature type="domain" description="EamA" evidence="2">
    <location>
        <begin position="12"/>
        <end position="142"/>
    </location>
</feature>
<feature type="transmembrane region" description="Helical" evidence="1">
    <location>
        <begin position="157"/>
        <end position="174"/>
    </location>
</feature>
<proteinExistence type="predicted"/>
<feature type="transmembrane region" description="Helical" evidence="1">
    <location>
        <begin position="278"/>
        <end position="296"/>
    </location>
</feature>